<dbReference type="PANTHER" id="PTHR33269:SF19">
    <property type="entry name" value="NADH-QUINONE OXIDOREDUCTASE SUBUNIT J"/>
    <property type="match status" value="1"/>
</dbReference>
<dbReference type="InterPro" id="IPR042106">
    <property type="entry name" value="Nuo/plastoQ_OxRdtase_6_NuoJ"/>
</dbReference>
<gene>
    <name evidence="2" type="ORF">UFOPK2576_00258</name>
</gene>
<evidence type="ECO:0000313" key="2">
    <source>
        <dbReference type="EMBL" id="CAB4688161.1"/>
    </source>
</evidence>
<dbReference type="Gene3D" id="1.20.120.1200">
    <property type="entry name" value="NADH-ubiquinone/plastoquinone oxidoreductase chain 6, subunit NuoJ"/>
    <property type="match status" value="1"/>
</dbReference>
<name>A0A6J6NN48_9ZZZZ</name>
<dbReference type="PANTHER" id="PTHR33269">
    <property type="entry name" value="NADH-UBIQUINONE OXIDOREDUCTASE CHAIN 6"/>
    <property type="match status" value="1"/>
</dbReference>
<accession>A0A6J6NN48</accession>
<keyword evidence="1" id="KW-0472">Membrane</keyword>
<dbReference type="NCBIfam" id="NF005165">
    <property type="entry name" value="PRK06638.1-5"/>
    <property type="match status" value="1"/>
</dbReference>
<organism evidence="2">
    <name type="scientific">freshwater metagenome</name>
    <dbReference type="NCBI Taxonomy" id="449393"/>
    <lineage>
        <taxon>unclassified sequences</taxon>
        <taxon>metagenomes</taxon>
        <taxon>ecological metagenomes</taxon>
    </lineage>
</organism>
<reference evidence="2" key="1">
    <citation type="submission" date="2020-05" db="EMBL/GenBank/DDBJ databases">
        <authorList>
            <person name="Chiriac C."/>
            <person name="Salcher M."/>
            <person name="Ghai R."/>
            <person name="Kavagutti S V."/>
        </authorList>
    </citation>
    <scope>NUCLEOTIDE SEQUENCE</scope>
</reference>
<protein>
    <submittedName>
        <fullName evidence="2">Unannotated protein</fullName>
    </submittedName>
</protein>
<dbReference type="GO" id="GO:0008137">
    <property type="term" value="F:NADH dehydrogenase (ubiquinone) activity"/>
    <property type="evidence" value="ECO:0007669"/>
    <property type="project" value="InterPro"/>
</dbReference>
<feature type="transmembrane region" description="Helical" evidence="1">
    <location>
        <begin position="17"/>
        <end position="36"/>
    </location>
</feature>
<dbReference type="Pfam" id="PF00499">
    <property type="entry name" value="Oxidored_q3"/>
    <property type="match status" value="1"/>
</dbReference>
<feature type="transmembrane region" description="Helical" evidence="1">
    <location>
        <begin position="43"/>
        <end position="60"/>
    </location>
</feature>
<dbReference type="InterPro" id="IPR001457">
    <property type="entry name" value="NADH_UbQ/plastoQ_OxRdtase_su6"/>
</dbReference>
<evidence type="ECO:0000256" key="1">
    <source>
        <dbReference type="SAM" id="Phobius"/>
    </source>
</evidence>
<dbReference type="AlphaFoldDB" id="A0A6J6NN48"/>
<feature type="transmembrane region" description="Helical" evidence="1">
    <location>
        <begin position="102"/>
        <end position="122"/>
    </location>
</feature>
<proteinExistence type="predicted"/>
<keyword evidence="1" id="KW-0812">Transmembrane</keyword>
<feature type="transmembrane region" description="Helical" evidence="1">
    <location>
        <begin position="154"/>
        <end position="176"/>
    </location>
</feature>
<dbReference type="EMBL" id="CAEZXQ010000019">
    <property type="protein sequence ID" value="CAB4688161.1"/>
    <property type="molecule type" value="Genomic_DNA"/>
</dbReference>
<keyword evidence="1" id="KW-1133">Transmembrane helix</keyword>
<feature type="transmembrane region" description="Helical" evidence="1">
    <location>
        <begin position="66"/>
        <end position="90"/>
    </location>
</feature>
<sequence length="259" mass="27498">MINLALDIGKTASPEAALFYFLAPLSVLAGLGMLIVKKAVHSALLLAWIMISLAIFYIAQDALFLGIVQIVVYTGAVMMLFLFILMLVGVDTSDSFVETIRGLRPIAITAAIGFGGLLTTLIGRATFNRPITGLASANSNGNANGLAEELFTKYVFAFEVVSALLITAALGAMVLAHSQKTRSPFAQRDLSIARFRKDNLKDAAGLPGSGVYALHNAVDVPALLPTGKAAPTSISAVLEARGDMIESSKFELHQEEEEK</sequence>